<accession>A0A450T3V4</accession>
<dbReference type="GO" id="GO:0006355">
    <property type="term" value="P:regulation of DNA-templated transcription"/>
    <property type="evidence" value="ECO:0007669"/>
    <property type="project" value="InterPro"/>
</dbReference>
<dbReference type="PANTHER" id="PTHR32071">
    <property type="entry name" value="TRANSCRIPTIONAL REGULATORY PROTEIN"/>
    <property type="match status" value="1"/>
</dbReference>
<dbReference type="SMART" id="SM00382">
    <property type="entry name" value="AAA"/>
    <property type="match status" value="1"/>
</dbReference>
<dbReference type="SUPFAM" id="SSF55785">
    <property type="entry name" value="PYP-like sensor domain (PAS domain)"/>
    <property type="match status" value="1"/>
</dbReference>
<evidence type="ECO:0000313" key="6">
    <source>
        <dbReference type="EMBL" id="VFJ60967.1"/>
    </source>
</evidence>
<dbReference type="InterPro" id="IPR002197">
    <property type="entry name" value="HTH_Fis"/>
</dbReference>
<dbReference type="Gene3D" id="3.40.50.300">
    <property type="entry name" value="P-loop containing nucleotide triphosphate hydrolases"/>
    <property type="match status" value="1"/>
</dbReference>
<dbReference type="InterPro" id="IPR035965">
    <property type="entry name" value="PAS-like_dom_sf"/>
</dbReference>
<dbReference type="AlphaFoldDB" id="A0A450T3V4"/>
<dbReference type="PROSITE" id="PS50045">
    <property type="entry name" value="SIGMA54_INTERACT_4"/>
    <property type="match status" value="1"/>
</dbReference>
<dbReference type="InterPro" id="IPR025944">
    <property type="entry name" value="Sigma_54_int_dom_CS"/>
</dbReference>
<dbReference type="InterPro" id="IPR058031">
    <property type="entry name" value="AAA_lid_NorR"/>
</dbReference>
<sequence length="459" mass="51411">MHQSSPTEKPEHTRISPLPEITTILDGYTAPSILVGADYRILAANRAYRERYAQGRDPCHQYCYAISHGSRVPCDKAGEQCPLQKSRITGEPYRLLHVHHTPDGTEHVDVETRPIRDEFGRILYYVEILRHIGIASTDASAHGLVGNSPAFNRMLEFVQRVAGSEAAVLLLGESGTGKELVARAIHGAGKRARQPFVPVECSGLTEPLFESELFGHEKGAFTGAYIRKVGLVEAVHGGTMFLDEIGDIPLSLQVKLLRLLETGTYRRVGGVEPRYADFRLICATHRDLRAIIDAGLFRQDLFYRINIFPITLPTLRERPEDLSLLVETLLQRVVGHRKLTLHREAMEILAGYHFPGNIRELRNILERASLMADGDTILPHHLPEECRQTSSLTLDASGTLPAIGGAERKILPLDTVEGQYLRRVLEIYRGPKSRLAEKLGISERTLYRKMRALGEDREE</sequence>
<gene>
    <name evidence="6" type="ORF">BECKDK2373B_GA0170837_10973</name>
</gene>
<dbReference type="InterPro" id="IPR027417">
    <property type="entry name" value="P-loop_NTPase"/>
</dbReference>
<dbReference type="Gene3D" id="1.10.10.60">
    <property type="entry name" value="Homeodomain-like"/>
    <property type="match status" value="1"/>
</dbReference>
<dbReference type="PROSITE" id="PS00688">
    <property type="entry name" value="SIGMA54_INTERACT_3"/>
    <property type="match status" value="1"/>
</dbReference>
<evidence type="ECO:0000259" key="5">
    <source>
        <dbReference type="PROSITE" id="PS50045"/>
    </source>
</evidence>
<dbReference type="Pfam" id="PF25601">
    <property type="entry name" value="AAA_lid_14"/>
    <property type="match status" value="1"/>
</dbReference>
<evidence type="ECO:0000256" key="4">
    <source>
        <dbReference type="ARBA" id="ARBA00023163"/>
    </source>
</evidence>
<dbReference type="InterPro" id="IPR003593">
    <property type="entry name" value="AAA+_ATPase"/>
</dbReference>
<keyword evidence="1" id="KW-0547">Nucleotide-binding</keyword>
<organism evidence="6">
    <name type="scientific">Candidatus Kentrum sp. DK</name>
    <dbReference type="NCBI Taxonomy" id="2126562"/>
    <lineage>
        <taxon>Bacteria</taxon>
        <taxon>Pseudomonadati</taxon>
        <taxon>Pseudomonadota</taxon>
        <taxon>Gammaproteobacteria</taxon>
        <taxon>Candidatus Kentrum</taxon>
    </lineage>
</organism>
<dbReference type="InterPro" id="IPR002078">
    <property type="entry name" value="Sigma_54_int"/>
</dbReference>
<dbReference type="FunFam" id="3.40.50.300:FF:000006">
    <property type="entry name" value="DNA-binding transcriptional regulator NtrC"/>
    <property type="match status" value="1"/>
</dbReference>
<keyword evidence="2" id="KW-0067">ATP-binding</keyword>
<dbReference type="SUPFAM" id="SSF46689">
    <property type="entry name" value="Homeodomain-like"/>
    <property type="match status" value="1"/>
</dbReference>
<dbReference type="GO" id="GO:0005524">
    <property type="term" value="F:ATP binding"/>
    <property type="evidence" value="ECO:0007669"/>
    <property type="project" value="UniProtKB-KW"/>
</dbReference>
<dbReference type="CDD" id="cd00009">
    <property type="entry name" value="AAA"/>
    <property type="match status" value="1"/>
</dbReference>
<keyword evidence="4" id="KW-0804">Transcription</keyword>
<evidence type="ECO:0000256" key="2">
    <source>
        <dbReference type="ARBA" id="ARBA00022840"/>
    </source>
</evidence>
<evidence type="ECO:0000256" key="3">
    <source>
        <dbReference type="ARBA" id="ARBA00023015"/>
    </source>
</evidence>
<name>A0A450T3V4_9GAMM</name>
<dbReference type="Gene3D" id="3.30.450.20">
    <property type="entry name" value="PAS domain"/>
    <property type="match status" value="1"/>
</dbReference>
<evidence type="ECO:0000256" key="1">
    <source>
        <dbReference type="ARBA" id="ARBA00022741"/>
    </source>
</evidence>
<keyword evidence="3" id="KW-0805">Transcription regulation</keyword>
<dbReference type="Pfam" id="PF02954">
    <property type="entry name" value="HTH_8"/>
    <property type="match status" value="1"/>
</dbReference>
<dbReference type="EMBL" id="CAADEX010000097">
    <property type="protein sequence ID" value="VFJ60967.1"/>
    <property type="molecule type" value="Genomic_DNA"/>
</dbReference>
<dbReference type="Pfam" id="PF00158">
    <property type="entry name" value="Sigma54_activat"/>
    <property type="match status" value="1"/>
</dbReference>
<dbReference type="PROSITE" id="PS00675">
    <property type="entry name" value="SIGMA54_INTERACT_1"/>
    <property type="match status" value="1"/>
</dbReference>
<dbReference type="GO" id="GO:0043565">
    <property type="term" value="F:sequence-specific DNA binding"/>
    <property type="evidence" value="ECO:0007669"/>
    <property type="project" value="InterPro"/>
</dbReference>
<protein>
    <submittedName>
        <fullName evidence="6">Sigma54 specific transcriptional regulator, Fis family</fullName>
    </submittedName>
</protein>
<dbReference type="Gene3D" id="1.10.8.60">
    <property type="match status" value="1"/>
</dbReference>
<dbReference type="InterPro" id="IPR009057">
    <property type="entry name" value="Homeodomain-like_sf"/>
</dbReference>
<dbReference type="Pfam" id="PF08448">
    <property type="entry name" value="PAS_4"/>
    <property type="match status" value="1"/>
</dbReference>
<dbReference type="SUPFAM" id="SSF52540">
    <property type="entry name" value="P-loop containing nucleoside triphosphate hydrolases"/>
    <property type="match status" value="1"/>
</dbReference>
<reference evidence="6" key="1">
    <citation type="submission" date="2019-02" db="EMBL/GenBank/DDBJ databases">
        <authorList>
            <person name="Gruber-Vodicka R. H."/>
            <person name="Seah K. B. B."/>
        </authorList>
    </citation>
    <scope>NUCLEOTIDE SEQUENCE</scope>
    <source>
        <strain evidence="6">BECK_DK47</strain>
    </source>
</reference>
<dbReference type="InterPro" id="IPR013656">
    <property type="entry name" value="PAS_4"/>
</dbReference>
<feature type="domain" description="Sigma-54 factor interaction" evidence="5">
    <location>
        <begin position="144"/>
        <end position="370"/>
    </location>
</feature>
<dbReference type="InterPro" id="IPR025662">
    <property type="entry name" value="Sigma_54_int_dom_ATP-bd_1"/>
</dbReference>
<proteinExistence type="predicted"/>